<gene>
    <name evidence="18" type="primary">livE</name>
    <name evidence="17" type="synonym">ilvE</name>
    <name evidence="18" type="ordered locus">LI0915</name>
</gene>
<dbReference type="HOGENOM" id="CLU_020844_3_1_7"/>
<dbReference type="GO" id="GO:0052654">
    <property type="term" value="F:L-leucine-2-oxoglutarate transaminase activity"/>
    <property type="evidence" value="ECO:0007669"/>
    <property type="project" value="RHEA"/>
</dbReference>
<dbReference type="eggNOG" id="COG0115">
    <property type="taxonomic scope" value="Bacteria"/>
</dbReference>
<evidence type="ECO:0000256" key="11">
    <source>
        <dbReference type="ARBA" id="ARBA00023304"/>
    </source>
</evidence>
<comment type="function">
    <text evidence="2 17">Acts on leucine, isoleucine and valine.</text>
</comment>
<dbReference type="STRING" id="363253.LI0915"/>
<evidence type="ECO:0000256" key="17">
    <source>
        <dbReference type="RuleBase" id="RU364094"/>
    </source>
</evidence>
<comment type="catalytic activity">
    <reaction evidence="13 17">
        <text>L-isoleucine + 2-oxoglutarate = (S)-3-methyl-2-oxopentanoate + L-glutamate</text>
        <dbReference type="Rhea" id="RHEA:24801"/>
        <dbReference type="ChEBI" id="CHEBI:16810"/>
        <dbReference type="ChEBI" id="CHEBI:29985"/>
        <dbReference type="ChEBI" id="CHEBI:35146"/>
        <dbReference type="ChEBI" id="CHEBI:58045"/>
        <dbReference type="EC" id="2.6.1.42"/>
    </reaction>
</comment>
<dbReference type="UniPathway" id="UPA00047">
    <property type="reaction ID" value="UER00058"/>
</dbReference>
<evidence type="ECO:0000256" key="6">
    <source>
        <dbReference type="ARBA" id="ARBA00009320"/>
    </source>
</evidence>
<evidence type="ECO:0000256" key="9">
    <source>
        <dbReference type="ARBA" id="ARBA00022679"/>
    </source>
</evidence>
<dbReference type="EC" id="2.6.1.42" evidence="17"/>
<dbReference type="GO" id="GO:0009099">
    <property type="term" value="P:L-valine biosynthetic process"/>
    <property type="evidence" value="ECO:0007669"/>
    <property type="project" value="UniProtKB-UniPathway"/>
</dbReference>
<dbReference type="PROSITE" id="PS00770">
    <property type="entry name" value="AA_TRANSFER_CLASS_4"/>
    <property type="match status" value="1"/>
</dbReference>
<evidence type="ECO:0000313" key="19">
    <source>
        <dbReference type="Proteomes" id="UP000002430"/>
    </source>
</evidence>
<proteinExistence type="inferred from homology"/>
<dbReference type="GO" id="GO:0009098">
    <property type="term" value="P:L-leucine biosynthetic process"/>
    <property type="evidence" value="ECO:0007669"/>
    <property type="project" value="UniProtKB-UniPathway"/>
</dbReference>
<evidence type="ECO:0000256" key="7">
    <source>
        <dbReference type="ARBA" id="ARBA00022576"/>
    </source>
</evidence>
<keyword evidence="10 16" id="KW-0663">Pyridoxal phosphate</keyword>
<comment type="pathway">
    <text evidence="5 17">Amino-acid biosynthesis; L-leucine biosynthesis; L-leucine from 3-methyl-2-oxobutanoate: step 4/4.</text>
</comment>
<dbReference type="GO" id="GO:0052655">
    <property type="term" value="F:L-valine-2-oxoglutarate transaminase activity"/>
    <property type="evidence" value="ECO:0007669"/>
    <property type="project" value="RHEA"/>
</dbReference>
<evidence type="ECO:0000256" key="12">
    <source>
        <dbReference type="ARBA" id="ARBA00048212"/>
    </source>
</evidence>
<dbReference type="GO" id="GO:0016829">
    <property type="term" value="F:lyase activity"/>
    <property type="evidence" value="ECO:0007669"/>
    <property type="project" value="UniProtKB-KW"/>
</dbReference>
<evidence type="ECO:0000256" key="14">
    <source>
        <dbReference type="ARBA" id="ARBA00049229"/>
    </source>
</evidence>
<keyword evidence="7 17" id="KW-0032">Aminotransferase</keyword>
<evidence type="ECO:0000256" key="13">
    <source>
        <dbReference type="ARBA" id="ARBA00048798"/>
    </source>
</evidence>
<dbReference type="Gene3D" id="3.20.10.10">
    <property type="entry name" value="D-amino Acid Aminotransferase, subunit A, domain 2"/>
    <property type="match status" value="1"/>
</dbReference>
<evidence type="ECO:0000256" key="15">
    <source>
        <dbReference type="RuleBase" id="RU004106"/>
    </source>
</evidence>
<evidence type="ECO:0000256" key="16">
    <source>
        <dbReference type="RuleBase" id="RU004516"/>
    </source>
</evidence>
<dbReference type="GO" id="GO:0009097">
    <property type="term" value="P:isoleucine biosynthetic process"/>
    <property type="evidence" value="ECO:0007669"/>
    <property type="project" value="UniProtKB-UniPathway"/>
</dbReference>
<dbReference type="PANTHER" id="PTHR42743">
    <property type="entry name" value="AMINO-ACID AMINOTRANSFERASE"/>
    <property type="match status" value="1"/>
</dbReference>
<dbReference type="UniPathway" id="UPA00049">
    <property type="reaction ID" value="UER00062"/>
</dbReference>
<dbReference type="InterPro" id="IPR033939">
    <property type="entry name" value="BCAT_family"/>
</dbReference>
<keyword evidence="11 17" id="KW-0100">Branched-chain amino acid biosynthesis</keyword>
<evidence type="ECO:0000256" key="2">
    <source>
        <dbReference type="ARBA" id="ARBA00003109"/>
    </source>
</evidence>
<dbReference type="UniPathway" id="UPA00048">
    <property type="reaction ID" value="UER00073"/>
</dbReference>
<dbReference type="Gene3D" id="3.30.470.10">
    <property type="match status" value="1"/>
</dbReference>
<evidence type="ECO:0000256" key="8">
    <source>
        <dbReference type="ARBA" id="ARBA00022605"/>
    </source>
</evidence>
<dbReference type="AlphaFoldDB" id="Q1MPV8"/>
<name>Q1MPV8_LAWIP</name>
<dbReference type="NCBIfam" id="NF005146">
    <property type="entry name" value="PRK06606.1"/>
    <property type="match status" value="1"/>
</dbReference>
<dbReference type="InterPro" id="IPR043131">
    <property type="entry name" value="BCAT-like_N"/>
</dbReference>
<dbReference type="SUPFAM" id="SSF56752">
    <property type="entry name" value="D-aminoacid aminotransferase-like PLP-dependent enzymes"/>
    <property type="match status" value="1"/>
</dbReference>
<dbReference type="RefSeq" id="WP_011526998.1">
    <property type="nucleotide sequence ID" value="NC_008011.1"/>
</dbReference>
<dbReference type="Pfam" id="PF01063">
    <property type="entry name" value="Aminotran_4"/>
    <property type="match status" value="1"/>
</dbReference>
<dbReference type="EMBL" id="AM180252">
    <property type="protein sequence ID" value="CAJ54969.1"/>
    <property type="molecule type" value="Genomic_DNA"/>
</dbReference>
<dbReference type="InterPro" id="IPR050571">
    <property type="entry name" value="Class-IV_PLP-Dep_Aminotrnsfr"/>
</dbReference>
<comment type="catalytic activity">
    <reaction evidence="12 17">
        <text>L-valine + 2-oxoglutarate = 3-methyl-2-oxobutanoate + L-glutamate</text>
        <dbReference type="Rhea" id="RHEA:24813"/>
        <dbReference type="ChEBI" id="CHEBI:11851"/>
        <dbReference type="ChEBI" id="CHEBI:16810"/>
        <dbReference type="ChEBI" id="CHEBI:29985"/>
        <dbReference type="ChEBI" id="CHEBI:57762"/>
        <dbReference type="EC" id="2.6.1.42"/>
    </reaction>
</comment>
<dbReference type="KEGG" id="lip:LI0915"/>
<evidence type="ECO:0000313" key="18">
    <source>
        <dbReference type="EMBL" id="CAJ54969.1"/>
    </source>
</evidence>
<evidence type="ECO:0000256" key="3">
    <source>
        <dbReference type="ARBA" id="ARBA00004824"/>
    </source>
</evidence>
<organism evidence="18 19">
    <name type="scientific">Lawsonia intracellularis (strain PHE/MN1-00)</name>
    <dbReference type="NCBI Taxonomy" id="363253"/>
    <lineage>
        <taxon>Bacteria</taxon>
        <taxon>Pseudomonadati</taxon>
        <taxon>Thermodesulfobacteriota</taxon>
        <taxon>Desulfovibrionia</taxon>
        <taxon>Desulfovibrionales</taxon>
        <taxon>Desulfovibrionaceae</taxon>
        <taxon>Lawsonia</taxon>
    </lineage>
</organism>
<comment type="catalytic activity">
    <reaction evidence="14 17">
        <text>L-leucine + 2-oxoglutarate = 4-methyl-2-oxopentanoate + L-glutamate</text>
        <dbReference type="Rhea" id="RHEA:18321"/>
        <dbReference type="ChEBI" id="CHEBI:16810"/>
        <dbReference type="ChEBI" id="CHEBI:17865"/>
        <dbReference type="ChEBI" id="CHEBI:29985"/>
        <dbReference type="ChEBI" id="CHEBI:57427"/>
        <dbReference type="EC" id="2.6.1.42"/>
    </reaction>
</comment>
<comment type="cofactor">
    <cofactor evidence="1 16">
        <name>pyridoxal 5'-phosphate</name>
        <dbReference type="ChEBI" id="CHEBI:597326"/>
    </cofactor>
</comment>
<dbReference type="OrthoDB" id="9804984at2"/>
<dbReference type="GO" id="GO:0005829">
    <property type="term" value="C:cytosol"/>
    <property type="evidence" value="ECO:0007669"/>
    <property type="project" value="TreeGrafter"/>
</dbReference>
<keyword evidence="18" id="KW-0456">Lyase</keyword>
<dbReference type="CDD" id="cd01557">
    <property type="entry name" value="BCAT_beta_family"/>
    <property type="match status" value="1"/>
</dbReference>
<protein>
    <recommendedName>
        <fullName evidence="17">Branched-chain-amino-acid aminotransferase</fullName>
        <shortName evidence="17">BCAT</shortName>
        <ecNumber evidence="17">2.6.1.42</ecNumber>
    </recommendedName>
</protein>
<evidence type="ECO:0000256" key="4">
    <source>
        <dbReference type="ARBA" id="ARBA00004931"/>
    </source>
</evidence>
<dbReference type="InterPro" id="IPR036038">
    <property type="entry name" value="Aminotransferase-like"/>
</dbReference>
<dbReference type="PANTHER" id="PTHR42743:SF11">
    <property type="entry name" value="AMINODEOXYCHORISMATE LYASE"/>
    <property type="match status" value="1"/>
</dbReference>
<dbReference type="InterPro" id="IPR001544">
    <property type="entry name" value="Aminotrans_IV"/>
</dbReference>
<keyword evidence="19" id="KW-1185">Reference proteome</keyword>
<evidence type="ECO:0000256" key="10">
    <source>
        <dbReference type="ARBA" id="ARBA00022898"/>
    </source>
</evidence>
<dbReference type="InterPro" id="IPR043132">
    <property type="entry name" value="BCAT-like_C"/>
</dbReference>
<evidence type="ECO:0000256" key="5">
    <source>
        <dbReference type="ARBA" id="ARBA00005072"/>
    </source>
</evidence>
<accession>Q1MPV8</accession>
<dbReference type="Proteomes" id="UP000002430">
    <property type="component" value="Chromosome"/>
</dbReference>
<dbReference type="InterPro" id="IPR005785">
    <property type="entry name" value="B_amino_transI"/>
</dbReference>
<dbReference type="InterPro" id="IPR018300">
    <property type="entry name" value="Aminotrans_IV_CS"/>
</dbReference>
<sequence length="307" mass="34070">MVQKTEYIWFDGEFIPWDQAKIHVLSHALHYGTGAFEGIRAYRCIDGTSAIFRLSDHVKRLFHSIKILGLRIPHLEEDISSAIIDTLKINKLTEGYIRPLSFVGEGIMGVHPGDNPIKTIIAVWPWGAYLGEEGLKNGINVKTSSFVRHHVNAMMTKAKLSGNYVNSVLAKMEAKSSGYDEALMLDSAGFVSEASGENIFIIRDGVIKTTPLTSILGGITRNSVISIASDLGYTVIEQQFTRDELYISDEAFFTGTAAEVTPIQSVDNRIIGEGKIGSITHAIQKKYFSIVKGEDPFYKNWLTFFTI</sequence>
<comment type="similarity">
    <text evidence="6 15">Belongs to the class-IV pyridoxal-phosphate-dependent aminotransferase family.</text>
</comment>
<keyword evidence="9 17" id="KW-0808">Transferase</keyword>
<evidence type="ECO:0000256" key="1">
    <source>
        <dbReference type="ARBA" id="ARBA00001933"/>
    </source>
</evidence>
<comment type="pathway">
    <text evidence="3 17">Amino-acid biosynthesis; L-isoleucine biosynthesis; L-isoleucine from 2-oxobutanoate: step 4/4.</text>
</comment>
<keyword evidence="8 17" id="KW-0028">Amino-acid biosynthesis</keyword>
<reference evidence="18 19" key="1">
    <citation type="submission" date="2005-11" db="EMBL/GenBank/DDBJ databases">
        <title>The complete genome sequence of Lawsonia intracellularis: the causative agent of proliferative enteropathy.</title>
        <authorList>
            <person name="Kaur K."/>
            <person name="Zhang Q."/>
            <person name="Beckler D."/>
            <person name="Munir S."/>
            <person name="Li L."/>
            <person name="Kinsley K."/>
            <person name="Herron L."/>
            <person name="Peterson A."/>
            <person name="May B."/>
            <person name="Singh S."/>
            <person name="Gebhart C."/>
            <person name="Kapur V."/>
        </authorList>
    </citation>
    <scope>NUCLEOTIDE SEQUENCE [LARGE SCALE GENOMIC DNA]</scope>
    <source>
        <strain evidence="18 19">PHE/MN1-00</strain>
    </source>
</reference>
<dbReference type="FunFam" id="3.20.10.10:FF:000002">
    <property type="entry name" value="D-alanine aminotransferase"/>
    <property type="match status" value="1"/>
</dbReference>
<dbReference type="NCBIfam" id="TIGR01122">
    <property type="entry name" value="ilvE_I"/>
    <property type="match status" value="1"/>
</dbReference>
<comment type="pathway">
    <text evidence="4 17">Amino-acid biosynthesis; L-valine biosynthesis; L-valine from pyruvate: step 4/4.</text>
</comment>
<dbReference type="GO" id="GO:0052656">
    <property type="term" value="F:L-isoleucine-2-oxoglutarate transaminase activity"/>
    <property type="evidence" value="ECO:0007669"/>
    <property type="project" value="RHEA"/>
</dbReference>